<dbReference type="Proteomes" id="UP000431264">
    <property type="component" value="Unassembled WGS sequence"/>
</dbReference>
<keyword evidence="1" id="KW-0472">Membrane</keyword>
<name>A0A6I4IKG3_9FLAO</name>
<feature type="transmembrane region" description="Helical" evidence="1">
    <location>
        <begin position="39"/>
        <end position="59"/>
    </location>
</feature>
<evidence type="ECO:0000313" key="2">
    <source>
        <dbReference type="EMBL" id="MVO08581.1"/>
    </source>
</evidence>
<feature type="transmembrane region" description="Helical" evidence="1">
    <location>
        <begin position="6"/>
        <end position="27"/>
    </location>
</feature>
<keyword evidence="3" id="KW-1185">Reference proteome</keyword>
<feature type="transmembrane region" description="Helical" evidence="1">
    <location>
        <begin position="120"/>
        <end position="142"/>
    </location>
</feature>
<dbReference type="AlphaFoldDB" id="A0A6I4IKG3"/>
<evidence type="ECO:0000313" key="3">
    <source>
        <dbReference type="Proteomes" id="UP000431264"/>
    </source>
</evidence>
<proteinExistence type="predicted"/>
<keyword evidence="1" id="KW-1133">Transmembrane helix</keyword>
<dbReference type="OrthoDB" id="1366120at2"/>
<dbReference type="EMBL" id="WQLW01000003">
    <property type="protein sequence ID" value="MVO08581.1"/>
    <property type="molecule type" value="Genomic_DNA"/>
</dbReference>
<protein>
    <submittedName>
        <fullName evidence="2">Uncharacterized protein</fullName>
    </submittedName>
</protein>
<gene>
    <name evidence="2" type="ORF">GOQ30_05320</name>
</gene>
<keyword evidence="1" id="KW-0812">Transmembrane</keyword>
<dbReference type="RefSeq" id="WP_140996979.1">
    <property type="nucleotide sequence ID" value="NZ_VDCZ01000003.1"/>
</dbReference>
<feature type="transmembrane region" description="Helical" evidence="1">
    <location>
        <begin position="65"/>
        <end position="83"/>
    </location>
</feature>
<feature type="transmembrane region" description="Helical" evidence="1">
    <location>
        <begin position="154"/>
        <end position="176"/>
    </location>
</feature>
<comment type="caution">
    <text evidence="2">The sequence shown here is derived from an EMBL/GenBank/DDBJ whole genome shotgun (WGS) entry which is preliminary data.</text>
</comment>
<sequence length="218" mass="26446">MLQYIENFAFVDFVCLLGIIPLIVYLFNRNVTIETRYLLPLIFLTAFASLYEIVGTSIFQLRTKYWFRAYIFLEFYTVLYFYYKLLNFKKILLGFGIIYLVAYIYLLFQWNTDKRGLNDLPLNIIVTLTVICSSFFWFIEVFKKLEDVPLYRRIEFYYISVLLIYFCATFLMFLMTDYIINNDSLELLYYWDIIVIFNALLRLTLIFTVWKARVKLEH</sequence>
<feature type="transmembrane region" description="Helical" evidence="1">
    <location>
        <begin position="90"/>
        <end position="108"/>
    </location>
</feature>
<organism evidence="2 3">
    <name type="scientific">Flavobacterium profundi</name>
    <dbReference type="NCBI Taxonomy" id="1774945"/>
    <lineage>
        <taxon>Bacteria</taxon>
        <taxon>Pseudomonadati</taxon>
        <taxon>Bacteroidota</taxon>
        <taxon>Flavobacteriia</taxon>
        <taxon>Flavobacteriales</taxon>
        <taxon>Flavobacteriaceae</taxon>
        <taxon>Flavobacterium</taxon>
    </lineage>
</organism>
<evidence type="ECO:0000256" key="1">
    <source>
        <dbReference type="SAM" id="Phobius"/>
    </source>
</evidence>
<reference evidence="3" key="1">
    <citation type="submission" date="2019-05" db="EMBL/GenBank/DDBJ databases">
        <title>Flavobacterium profundi sp. nov., isolated from a deep-sea seamount.</title>
        <authorList>
            <person name="Zhang D.-C."/>
        </authorList>
    </citation>
    <scope>NUCLEOTIDE SEQUENCE [LARGE SCALE GENOMIC DNA]</scope>
    <source>
        <strain evidence="3">TP390</strain>
    </source>
</reference>
<accession>A0A6I4IKG3</accession>
<feature type="transmembrane region" description="Helical" evidence="1">
    <location>
        <begin position="188"/>
        <end position="210"/>
    </location>
</feature>